<organism evidence="10 11">
    <name type="scientific">Paramuricea clavata</name>
    <name type="common">Red gorgonian</name>
    <name type="synonym">Violescent sea-whip</name>
    <dbReference type="NCBI Taxonomy" id="317549"/>
    <lineage>
        <taxon>Eukaryota</taxon>
        <taxon>Metazoa</taxon>
        <taxon>Cnidaria</taxon>
        <taxon>Anthozoa</taxon>
        <taxon>Octocorallia</taxon>
        <taxon>Malacalcyonacea</taxon>
        <taxon>Plexauridae</taxon>
        <taxon>Paramuricea</taxon>
    </lineage>
</organism>
<feature type="disulfide bond" evidence="8">
    <location>
        <begin position="39"/>
        <end position="54"/>
    </location>
</feature>
<feature type="disulfide bond" evidence="9">
    <location>
        <begin position="143"/>
        <end position="207"/>
    </location>
</feature>
<feature type="disulfide bond" evidence="9">
    <location>
        <begin position="187"/>
        <end position="197"/>
    </location>
</feature>
<feature type="disulfide bond" evidence="8">
    <location>
        <begin position="247"/>
        <end position="265"/>
    </location>
</feature>
<dbReference type="Proteomes" id="UP001152795">
    <property type="component" value="Unassembled WGS sequence"/>
</dbReference>
<dbReference type="PROSITE" id="PS00420">
    <property type="entry name" value="SRCR_1"/>
    <property type="match status" value="1"/>
</dbReference>
<dbReference type="GO" id="GO:0006508">
    <property type="term" value="P:proteolysis"/>
    <property type="evidence" value="ECO:0007669"/>
    <property type="project" value="UniProtKB-KW"/>
</dbReference>
<dbReference type="PRINTS" id="PR00261">
    <property type="entry name" value="LDLRECEPTOR"/>
</dbReference>
<dbReference type="GO" id="GO:0016020">
    <property type="term" value="C:membrane"/>
    <property type="evidence" value="ECO:0007669"/>
    <property type="project" value="InterPro"/>
</dbReference>
<evidence type="ECO:0000256" key="7">
    <source>
        <dbReference type="ARBA" id="ARBA00023180"/>
    </source>
</evidence>
<dbReference type="PROSITE" id="PS50287">
    <property type="entry name" value="SRCR_2"/>
    <property type="match status" value="1"/>
</dbReference>
<evidence type="ECO:0000256" key="1">
    <source>
        <dbReference type="ARBA" id="ARBA00022670"/>
    </source>
</evidence>
<feature type="disulfide bond" evidence="9">
    <location>
        <begin position="156"/>
        <end position="217"/>
    </location>
</feature>
<dbReference type="CDD" id="cd00112">
    <property type="entry name" value="LDLa"/>
    <property type="match status" value="3"/>
</dbReference>
<dbReference type="FunFam" id="3.10.250.10:FF:000006">
    <property type="entry name" value="neurotrypsin isoform X2"/>
    <property type="match status" value="1"/>
</dbReference>
<keyword evidence="3" id="KW-0677">Repeat</keyword>
<feature type="disulfide bond" evidence="8">
    <location>
        <begin position="20"/>
        <end position="32"/>
    </location>
</feature>
<keyword evidence="5" id="KW-0720">Serine protease</keyword>
<keyword evidence="2" id="KW-0732">Signal</keyword>
<feature type="disulfide bond" evidence="8">
    <location>
        <begin position="27"/>
        <end position="45"/>
    </location>
</feature>
<reference evidence="10" key="1">
    <citation type="submission" date="2020-04" db="EMBL/GenBank/DDBJ databases">
        <authorList>
            <person name="Alioto T."/>
            <person name="Alioto T."/>
            <person name="Gomez Garrido J."/>
        </authorList>
    </citation>
    <scope>NUCLEOTIDE SEQUENCE</scope>
    <source>
        <strain evidence="10">A484AB</strain>
    </source>
</reference>
<dbReference type="SUPFAM" id="SSF57424">
    <property type="entry name" value="LDL receptor-like module"/>
    <property type="match status" value="3"/>
</dbReference>
<dbReference type="PROSITE" id="PS50068">
    <property type="entry name" value="LDLRA_2"/>
    <property type="match status" value="3"/>
</dbReference>
<dbReference type="Pfam" id="PF00057">
    <property type="entry name" value="Ldl_recept_a"/>
    <property type="match status" value="3"/>
</dbReference>
<gene>
    <name evidence="10" type="ORF">PACLA_8A051051</name>
</gene>
<feature type="disulfide bond" evidence="8">
    <location>
        <begin position="87"/>
        <end position="105"/>
    </location>
</feature>
<dbReference type="EMBL" id="CACRXK020027877">
    <property type="protein sequence ID" value="CAB4041169.1"/>
    <property type="molecule type" value="Genomic_DNA"/>
</dbReference>
<keyword evidence="4" id="KW-0378">Hydrolase</keyword>
<accession>A0A6S7LSH9</accession>
<feature type="disulfide bond" evidence="8">
    <location>
        <begin position="99"/>
        <end position="114"/>
    </location>
</feature>
<evidence type="ECO:0000256" key="6">
    <source>
        <dbReference type="ARBA" id="ARBA00023157"/>
    </source>
</evidence>
<feature type="disulfide bond" evidence="8">
    <location>
        <begin position="240"/>
        <end position="252"/>
    </location>
</feature>
<dbReference type="Pfam" id="PF00530">
    <property type="entry name" value="SRCR"/>
    <property type="match status" value="1"/>
</dbReference>
<dbReference type="GO" id="GO:0008236">
    <property type="term" value="F:serine-type peptidase activity"/>
    <property type="evidence" value="ECO:0007669"/>
    <property type="project" value="UniProtKB-KW"/>
</dbReference>
<dbReference type="PRINTS" id="PR00258">
    <property type="entry name" value="SPERACTRCPTR"/>
</dbReference>
<keyword evidence="6 9" id="KW-1015">Disulfide bond</keyword>
<dbReference type="OrthoDB" id="664115at2759"/>
<evidence type="ECO:0000256" key="3">
    <source>
        <dbReference type="ARBA" id="ARBA00022737"/>
    </source>
</evidence>
<evidence type="ECO:0000313" key="10">
    <source>
        <dbReference type="EMBL" id="CAB4041169.1"/>
    </source>
</evidence>
<keyword evidence="11" id="KW-1185">Reference proteome</keyword>
<protein>
    <submittedName>
        <fullName evidence="10">Deleted in malignant brain tumors 1 -like</fullName>
    </submittedName>
</protein>
<name>A0A6S7LSH9_PARCT</name>
<dbReference type="FunFam" id="4.10.400.10:FF:000034">
    <property type="entry name" value="Low-density lipoprotein receptor-related protein 2"/>
    <property type="match status" value="1"/>
</dbReference>
<comment type="caution">
    <text evidence="10">The sequence shown here is derived from an EMBL/GenBank/DDBJ whole genome shotgun (WGS) entry which is preliminary data.</text>
</comment>
<dbReference type="InterPro" id="IPR023415">
    <property type="entry name" value="LDLR_class-A_CS"/>
</dbReference>
<evidence type="ECO:0000256" key="5">
    <source>
        <dbReference type="ARBA" id="ARBA00022825"/>
    </source>
</evidence>
<evidence type="ECO:0000313" key="11">
    <source>
        <dbReference type="Proteomes" id="UP001152795"/>
    </source>
</evidence>
<dbReference type="PANTHER" id="PTHR48071:SF18">
    <property type="entry name" value="DELETED IN MALIGNANT BRAIN TUMORS 1 PROTEIN-RELATED"/>
    <property type="match status" value="1"/>
</dbReference>
<dbReference type="InterPro" id="IPR002172">
    <property type="entry name" value="LDrepeatLR_classA_rpt"/>
</dbReference>
<dbReference type="PROSITE" id="PS01209">
    <property type="entry name" value="LDLRA_1"/>
    <property type="match status" value="3"/>
</dbReference>
<feature type="non-terminal residue" evidence="10">
    <location>
        <position position="1"/>
    </location>
</feature>
<keyword evidence="7" id="KW-0325">Glycoprotein</keyword>
<dbReference type="InterPro" id="IPR036772">
    <property type="entry name" value="SRCR-like_dom_sf"/>
</dbReference>
<comment type="caution">
    <text evidence="8">Lacks conserved residue(s) required for the propagation of feature annotation.</text>
</comment>
<proteinExistence type="predicted"/>
<evidence type="ECO:0000256" key="9">
    <source>
        <dbReference type="PROSITE-ProRule" id="PRU00196"/>
    </source>
</evidence>
<dbReference type="SMART" id="SM00202">
    <property type="entry name" value="SR"/>
    <property type="match status" value="1"/>
</dbReference>
<dbReference type="Gene3D" id="4.10.400.10">
    <property type="entry name" value="Low-density Lipoprotein Receptor"/>
    <property type="match status" value="3"/>
</dbReference>
<sequence>QSTITPSSTVNVQATQSLSCQNWQFRCNNGQCISSRYQCDGYRQCSDGSDEWYCARPTTWRPWTTSWPTWLPSRSTPGFCQYRQFRCRNGQCIDQPYVCDGLYHCFDGTDEDFCNSTAVRLVGGSHNAGRVEVYYNGRWGTVCDDSWDIRDARVVCRQLGFQDALAAHKRAYFGQGTGQIWMDEVGCRGNESSLFSCRHYGWGRHDCAHSEDAGVLCGSTGPNTTTPWPTWSSTTPSRNCESWEFRCRNGQCVHRSRLCDGGRDCNDGSDEERVVCGNSTDWMEHDNAIADMATDECIKAMCALAIPLYKWSMY</sequence>
<dbReference type="InterPro" id="IPR001190">
    <property type="entry name" value="SRCR"/>
</dbReference>
<dbReference type="AlphaFoldDB" id="A0A6S7LSH9"/>
<dbReference type="SUPFAM" id="SSF56487">
    <property type="entry name" value="SRCR-like"/>
    <property type="match status" value="1"/>
</dbReference>
<evidence type="ECO:0000256" key="8">
    <source>
        <dbReference type="PROSITE-ProRule" id="PRU00124"/>
    </source>
</evidence>
<evidence type="ECO:0000256" key="4">
    <source>
        <dbReference type="ARBA" id="ARBA00022801"/>
    </source>
</evidence>
<evidence type="ECO:0000256" key="2">
    <source>
        <dbReference type="ARBA" id="ARBA00022729"/>
    </source>
</evidence>
<dbReference type="PANTHER" id="PTHR48071">
    <property type="entry name" value="SRCR DOMAIN-CONTAINING PROTEIN"/>
    <property type="match status" value="1"/>
</dbReference>
<dbReference type="SMART" id="SM00192">
    <property type="entry name" value="LDLa"/>
    <property type="match status" value="3"/>
</dbReference>
<dbReference type="Gene3D" id="3.10.250.10">
    <property type="entry name" value="SRCR-like domain"/>
    <property type="match status" value="1"/>
</dbReference>
<keyword evidence="1" id="KW-0645">Protease</keyword>
<feature type="disulfide bond" evidence="8">
    <location>
        <begin position="80"/>
        <end position="92"/>
    </location>
</feature>
<dbReference type="InterPro" id="IPR036055">
    <property type="entry name" value="LDL_receptor-like_sf"/>
</dbReference>